<dbReference type="SUPFAM" id="SSF56801">
    <property type="entry name" value="Acetyl-CoA synthetase-like"/>
    <property type="match status" value="1"/>
</dbReference>
<accession>A0A1A8XYG8</accession>
<evidence type="ECO:0000313" key="2">
    <source>
        <dbReference type="Proteomes" id="UP000199600"/>
    </source>
</evidence>
<dbReference type="Proteomes" id="UP000199600">
    <property type="component" value="Unassembled WGS sequence"/>
</dbReference>
<evidence type="ECO:0008006" key="3">
    <source>
        <dbReference type="Google" id="ProtNLM"/>
    </source>
</evidence>
<reference evidence="1 2" key="1">
    <citation type="submission" date="2016-06" db="EMBL/GenBank/DDBJ databases">
        <authorList>
            <person name="Kjaerup R.B."/>
            <person name="Dalgaard T.S."/>
            <person name="Juul-Madsen H.R."/>
        </authorList>
    </citation>
    <scope>NUCLEOTIDE SEQUENCE [LARGE SCALE GENOMIC DNA]</scope>
    <source>
        <strain evidence="1">2</strain>
    </source>
</reference>
<gene>
    <name evidence="1" type="ORF">PROAA_3400006</name>
</gene>
<dbReference type="InterPro" id="IPR045851">
    <property type="entry name" value="AMP-bd_C_sf"/>
</dbReference>
<dbReference type="EMBL" id="FLQY01000269">
    <property type="protein sequence ID" value="SBT09741.1"/>
    <property type="molecule type" value="Genomic_DNA"/>
</dbReference>
<name>A0A1A8XYG8_9RHOO</name>
<dbReference type="AlphaFoldDB" id="A0A1A8XYG8"/>
<sequence>MLGNSEDATIRALYEWMKSQLAEHKMPVRWWVIDEIPRTSRGKINRDAVKAFCVTRDALDLARILDGESRDER</sequence>
<keyword evidence="2" id="KW-1185">Reference proteome</keyword>
<organism evidence="1 2">
    <name type="scientific">Candidatus Propionivibrio aalborgensis</name>
    <dbReference type="NCBI Taxonomy" id="1860101"/>
    <lineage>
        <taxon>Bacteria</taxon>
        <taxon>Pseudomonadati</taxon>
        <taxon>Pseudomonadota</taxon>
        <taxon>Betaproteobacteria</taxon>
        <taxon>Rhodocyclales</taxon>
        <taxon>Rhodocyclaceae</taxon>
        <taxon>Propionivibrio</taxon>
    </lineage>
</organism>
<evidence type="ECO:0000313" key="1">
    <source>
        <dbReference type="EMBL" id="SBT09741.1"/>
    </source>
</evidence>
<dbReference type="Gene3D" id="3.30.300.30">
    <property type="match status" value="1"/>
</dbReference>
<proteinExistence type="predicted"/>
<protein>
    <recommendedName>
        <fullName evidence="3">AMP-binding enzyme C-terminal domain-containing protein</fullName>
    </recommendedName>
</protein>